<keyword evidence="3" id="KW-0732">Signal</keyword>
<dbReference type="Proteomes" id="UP000759273">
    <property type="component" value="Unassembled WGS sequence"/>
</dbReference>
<keyword evidence="2" id="KW-0812">Transmembrane</keyword>
<evidence type="ECO:0000256" key="2">
    <source>
        <dbReference type="SAM" id="Phobius"/>
    </source>
</evidence>
<sequence>MKKPVIAALCCFLALGTATAAFAEEPTPTPAPELVELSPEDTAPQFYPDSISWQEDGGQMLVIKQYNVPYDTAVADLTESGMQWGGSDYTLWGVTQSVEGGVTEEKEVTQDFELSVRSADAETARNDVKESVAYDDEYGFSGSLTLQDITIGETLQADSTYMATAHYAGTVTRTEAGTVHYTLLYAPVSVPVVAAAAESGITPALLIMGIACALLFIAVLLIITHLLRKEPSHAAGPAKPTTAPKVYVPSGDIVLGGRNEDDDEENL</sequence>
<organism evidence="4 5">
    <name type="scientific">Subdoligranulum variabile</name>
    <dbReference type="NCBI Taxonomy" id="214851"/>
    <lineage>
        <taxon>Bacteria</taxon>
        <taxon>Bacillati</taxon>
        <taxon>Bacillota</taxon>
        <taxon>Clostridia</taxon>
        <taxon>Eubacteriales</taxon>
        <taxon>Oscillospiraceae</taxon>
        <taxon>Subdoligranulum</taxon>
    </lineage>
</organism>
<feature type="chain" id="PRO_5037069438" evidence="3">
    <location>
        <begin position="24"/>
        <end position="267"/>
    </location>
</feature>
<feature type="region of interest" description="Disordered" evidence="1">
    <location>
        <begin position="233"/>
        <end position="267"/>
    </location>
</feature>
<feature type="signal peptide" evidence="3">
    <location>
        <begin position="1"/>
        <end position="23"/>
    </location>
</feature>
<protein>
    <submittedName>
        <fullName evidence="4">Uncharacterized protein</fullName>
    </submittedName>
</protein>
<gene>
    <name evidence="4" type="ORF">KHY36_08510</name>
</gene>
<evidence type="ECO:0000313" key="5">
    <source>
        <dbReference type="Proteomes" id="UP000759273"/>
    </source>
</evidence>
<evidence type="ECO:0000256" key="3">
    <source>
        <dbReference type="SAM" id="SignalP"/>
    </source>
</evidence>
<name>A0A943HI11_9FIRM</name>
<evidence type="ECO:0000256" key="1">
    <source>
        <dbReference type="SAM" id="MobiDB-lite"/>
    </source>
</evidence>
<dbReference type="EMBL" id="JAGZGG010000018">
    <property type="protein sequence ID" value="MBS5332554.1"/>
    <property type="molecule type" value="Genomic_DNA"/>
</dbReference>
<keyword evidence="2" id="KW-0472">Membrane</keyword>
<comment type="caution">
    <text evidence="4">The sequence shown here is derived from an EMBL/GenBank/DDBJ whole genome shotgun (WGS) entry which is preliminary data.</text>
</comment>
<accession>A0A943HI11</accession>
<reference evidence="4" key="1">
    <citation type="submission" date="2021-02" db="EMBL/GenBank/DDBJ databases">
        <title>Infant gut strain persistence is associated with maternal origin, phylogeny, and functional potential including surface adhesion and iron acquisition.</title>
        <authorList>
            <person name="Lou Y.C."/>
        </authorList>
    </citation>
    <scope>NUCLEOTIDE SEQUENCE</scope>
    <source>
        <strain evidence="4">L3_101_000M1_dasL3_101_000M1_concoct_87</strain>
    </source>
</reference>
<keyword evidence="2" id="KW-1133">Transmembrane helix</keyword>
<proteinExistence type="predicted"/>
<feature type="transmembrane region" description="Helical" evidence="2">
    <location>
        <begin position="204"/>
        <end position="223"/>
    </location>
</feature>
<evidence type="ECO:0000313" key="4">
    <source>
        <dbReference type="EMBL" id="MBS5332554.1"/>
    </source>
</evidence>
<dbReference type="AlphaFoldDB" id="A0A943HI11"/>
<feature type="compositionally biased region" description="Low complexity" evidence="1">
    <location>
        <begin position="234"/>
        <end position="245"/>
    </location>
</feature>